<dbReference type="WBParaSite" id="SCUD_0000000401-mRNA-1">
    <property type="protein sequence ID" value="SCUD_0000000401-mRNA-1"/>
    <property type="gene ID" value="SCUD_0000000401"/>
</dbReference>
<evidence type="ECO:0000313" key="2">
    <source>
        <dbReference type="EMBL" id="VDO58210.1"/>
    </source>
</evidence>
<feature type="region of interest" description="Disordered" evidence="1">
    <location>
        <begin position="65"/>
        <end position="101"/>
    </location>
</feature>
<dbReference type="AlphaFoldDB" id="A0A183JBF0"/>
<sequence length="136" mass="15473">MNTILSASAKTRKQEADKSVRQVDLLRKQLKEEKRLKQSALQKIDDIMSQLYQFESVQTASSEIKQKPSSANLLGRTDKGQSTGIRTKVQGDQVQKTRPVTVSIPSLRERLAEKLLKNIPPDAHKQLVQFQKEKNF</sequence>
<gene>
    <name evidence="2" type="ORF">SCUD_LOCUS5</name>
</gene>
<feature type="compositionally biased region" description="Polar residues" evidence="1">
    <location>
        <begin position="80"/>
        <end position="101"/>
    </location>
</feature>
<dbReference type="EMBL" id="UZAK01000003">
    <property type="protein sequence ID" value="VDO58210.1"/>
    <property type="molecule type" value="Genomic_DNA"/>
</dbReference>
<evidence type="ECO:0000256" key="1">
    <source>
        <dbReference type="SAM" id="MobiDB-lite"/>
    </source>
</evidence>
<feature type="region of interest" description="Disordered" evidence="1">
    <location>
        <begin position="1"/>
        <end position="20"/>
    </location>
</feature>
<proteinExistence type="predicted"/>
<organism evidence="4">
    <name type="scientific">Schistosoma curassoni</name>
    <dbReference type="NCBI Taxonomy" id="6186"/>
    <lineage>
        <taxon>Eukaryota</taxon>
        <taxon>Metazoa</taxon>
        <taxon>Spiralia</taxon>
        <taxon>Lophotrochozoa</taxon>
        <taxon>Platyhelminthes</taxon>
        <taxon>Trematoda</taxon>
        <taxon>Digenea</taxon>
        <taxon>Strigeidida</taxon>
        <taxon>Schistosomatoidea</taxon>
        <taxon>Schistosomatidae</taxon>
        <taxon>Schistosoma</taxon>
    </lineage>
</organism>
<protein>
    <submittedName>
        <fullName evidence="4">SWIB domain-containing protein</fullName>
    </submittedName>
</protein>
<keyword evidence="3" id="KW-1185">Reference proteome</keyword>
<reference evidence="2 3" key="2">
    <citation type="submission" date="2018-11" db="EMBL/GenBank/DDBJ databases">
        <authorList>
            <consortium name="Pathogen Informatics"/>
        </authorList>
    </citation>
    <scope>NUCLEOTIDE SEQUENCE [LARGE SCALE GENOMIC DNA]</scope>
    <source>
        <strain evidence="2">Dakar</strain>
        <strain evidence="3">Dakar, Senegal</strain>
    </source>
</reference>
<reference evidence="4" key="1">
    <citation type="submission" date="2016-06" db="UniProtKB">
        <authorList>
            <consortium name="WormBaseParasite"/>
        </authorList>
    </citation>
    <scope>IDENTIFICATION</scope>
</reference>
<accession>A0A183JBF0</accession>
<name>A0A183JBF0_9TREM</name>
<dbReference type="Proteomes" id="UP000279833">
    <property type="component" value="Unassembled WGS sequence"/>
</dbReference>
<evidence type="ECO:0000313" key="3">
    <source>
        <dbReference type="Proteomes" id="UP000279833"/>
    </source>
</evidence>
<evidence type="ECO:0000313" key="4">
    <source>
        <dbReference type="WBParaSite" id="SCUD_0000000401-mRNA-1"/>
    </source>
</evidence>